<dbReference type="GO" id="GO:0005524">
    <property type="term" value="F:ATP binding"/>
    <property type="evidence" value="ECO:0007669"/>
    <property type="project" value="UniProtKB-KW"/>
</dbReference>
<evidence type="ECO:0000256" key="3">
    <source>
        <dbReference type="ARBA" id="ARBA00022857"/>
    </source>
</evidence>
<dbReference type="GO" id="GO:0110051">
    <property type="term" value="P:metabolite repair"/>
    <property type="evidence" value="ECO:0007669"/>
    <property type="project" value="TreeGrafter"/>
</dbReference>
<reference evidence="8 9" key="1">
    <citation type="submission" date="2024-03" db="EMBL/GenBank/DDBJ databases">
        <title>The Acrasis kona genome and developmental transcriptomes reveal deep origins of eukaryotic multicellular pathways.</title>
        <authorList>
            <person name="Sheikh S."/>
            <person name="Fu C.-J."/>
            <person name="Brown M.W."/>
            <person name="Baldauf S.L."/>
        </authorList>
    </citation>
    <scope>NUCLEOTIDE SEQUENCE [LARGE SCALE GENOMIC DNA]</scope>
    <source>
        <strain evidence="8 9">ATCC MYA-3509</strain>
    </source>
</reference>
<evidence type="ECO:0000259" key="7">
    <source>
        <dbReference type="PROSITE" id="PS51383"/>
    </source>
</evidence>
<dbReference type="Gene3D" id="3.40.1190.20">
    <property type="match status" value="1"/>
</dbReference>
<dbReference type="NCBIfam" id="TIGR00196">
    <property type="entry name" value="yjeF_cterm"/>
    <property type="match status" value="1"/>
</dbReference>
<dbReference type="EC" id="4.2.1.93" evidence="6"/>
<feature type="binding site" evidence="6">
    <location>
        <begin position="234"/>
        <end position="243"/>
    </location>
    <ligand>
        <name>ATP</name>
        <dbReference type="ChEBI" id="CHEBI:30616"/>
    </ligand>
</feature>
<comment type="cofactor">
    <cofactor evidence="6">
        <name>Mg(2+)</name>
        <dbReference type="ChEBI" id="CHEBI:18420"/>
    </cofactor>
</comment>
<evidence type="ECO:0000256" key="2">
    <source>
        <dbReference type="ARBA" id="ARBA00022840"/>
    </source>
</evidence>
<sequence>MTRKQVPVYQSLLTTQYKLPDVEDDSDKEDRGRILIVGGSKEQPGGIILAALAALRVGVGKLRIATCESIASGIAITIPESRVFSLPETKSGHISRDAAQLIAKQGNAVNCVLIGPGMVEEEEGVELVKNLLPLLNTGDKGPAIVLDAVGFAILSKKYENQNILERFNNKVIITPHLGEAASLLGVEKSEIKKNPDKYVEDASKLFGAVVALKGSKTHIVSPNHEELFIRDVGGVGLATSGSGDVLSGAIAGIASGNADLLTATLWGCYLHGKAGLLLEKKVGRVGFIAREIVDQIVVVYNDLCSEK</sequence>
<evidence type="ECO:0000313" key="9">
    <source>
        <dbReference type="Proteomes" id="UP001431209"/>
    </source>
</evidence>
<feature type="binding site" evidence="6">
    <location>
        <position position="244"/>
    </location>
    <ligand>
        <name>(6S)-NADPHX</name>
        <dbReference type="ChEBI" id="CHEBI:64076"/>
    </ligand>
</feature>
<protein>
    <recommendedName>
        <fullName evidence="6">ATP-dependent (S)-NAD(P)H-hydrate dehydratase</fullName>
        <ecNumber evidence="6">4.2.1.93</ecNumber>
    </recommendedName>
    <alternativeName>
        <fullName evidence="6">ATP-dependent NAD(P)HX dehydratase</fullName>
    </alternativeName>
</protein>
<dbReference type="GO" id="GO:0052856">
    <property type="term" value="F:NAD(P)HX epimerase activity"/>
    <property type="evidence" value="ECO:0007669"/>
    <property type="project" value="TreeGrafter"/>
</dbReference>
<dbReference type="CDD" id="cd01171">
    <property type="entry name" value="YXKO-related"/>
    <property type="match status" value="1"/>
</dbReference>
<evidence type="ECO:0000313" key="8">
    <source>
        <dbReference type="EMBL" id="KAL0490079.1"/>
    </source>
</evidence>
<name>A0AAW2ZN02_9EUKA</name>
<dbReference type="HAMAP" id="MF_01965">
    <property type="entry name" value="NADHX_dehydratase"/>
    <property type="match status" value="1"/>
</dbReference>
<dbReference type="AlphaFoldDB" id="A0AAW2ZN02"/>
<feature type="binding site" evidence="6">
    <location>
        <position position="117"/>
    </location>
    <ligand>
        <name>(6S)-NADPHX</name>
        <dbReference type="ChEBI" id="CHEBI:64076"/>
    </ligand>
</feature>
<comment type="function">
    <text evidence="6">Catalyzes the dehydration of the S-form of NAD(P)HX at the expense of ATP, which is converted to ADP. Together with NAD(P)HX epimerase, which catalyzes the epimerization of the S- and R-forms, the enzyme allows the repair of both epimers of NAD(P)HX, a damaged form of NAD(P)H that is a result of enzymatic or heat-dependent hydration.</text>
</comment>
<accession>A0AAW2ZN02</accession>
<dbReference type="Pfam" id="PF01256">
    <property type="entry name" value="Carb_kinase"/>
    <property type="match status" value="1"/>
</dbReference>
<dbReference type="SUPFAM" id="SSF53613">
    <property type="entry name" value="Ribokinase-like"/>
    <property type="match status" value="1"/>
</dbReference>
<dbReference type="PROSITE" id="PS51383">
    <property type="entry name" value="YJEF_C_3"/>
    <property type="match status" value="1"/>
</dbReference>
<keyword evidence="5 6" id="KW-0456">Lyase</keyword>
<feature type="binding site" evidence="6">
    <location>
        <begin position="176"/>
        <end position="182"/>
    </location>
    <ligand>
        <name>(6S)-NADPHX</name>
        <dbReference type="ChEBI" id="CHEBI:64076"/>
    </ligand>
</feature>
<keyword evidence="1 6" id="KW-0547">Nucleotide-binding</keyword>
<dbReference type="Proteomes" id="UP001431209">
    <property type="component" value="Unassembled WGS sequence"/>
</dbReference>
<evidence type="ECO:0000256" key="6">
    <source>
        <dbReference type="HAMAP-Rule" id="MF_03157"/>
    </source>
</evidence>
<keyword evidence="4 6" id="KW-0520">NAD</keyword>
<evidence type="ECO:0000256" key="5">
    <source>
        <dbReference type="ARBA" id="ARBA00023239"/>
    </source>
</evidence>
<comment type="similarity">
    <text evidence="6">Belongs to the NnrD/CARKD family.</text>
</comment>
<dbReference type="EMBL" id="JAOPGA020001632">
    <property type="protein sequence ID" value="KAL0490079.1"/>
    <property type="molecule type" value="Genomic_DNA"/>
</dbReference>
<dbReference type="PANTHER" id="PTHR12592:SF0">
    <property type="entry name" value="ATP-DEPENDENT (S)-NAD(P)H-HYDRATE DEHYDRATASE"/>
    <property type="match status" value="1"/>
</dbReference>
<dbReference type="GO" id="GO:0046496">
    <property type="term" value="P:nicotinamide nucleotide metabolic process"/>
    <property type="evidence" value="ECO:0007669"/>
    <property type="project" value="UniProtKB-UniRule"/>
</dbReference>
<dbReference type="PANTHER" id="PTHR12592">
    <property type="entry name" value="ATP-DEPENDENT (S)-NAD(P)H-HYDRATE DEHYDRATASE FAMILY MEMBER"/>
    <property type="match status" value="1"/>
</dbReference>
<dbReference type="GO" id="GO:0047453">
    <property type="term" value="F:ATP-dependent NAD(P)H-hydrate dehydratase activity"/>
    <property type="evidence" value="ECO:0007669"/>
    <property type="project" value="UniProtKB-UniRule"/>
</dbReference>
<keyword evidence="3" id="KW-0521">NADP</keyword>
<comment type="catalytic activity">
    <reaction evidence="6">
        <text>(6S)-NADHX + ATP = ADP + phosphate + NADH + H(+)</text>
        <dbReference type="Rhea" id="RHEA:19017"/>
        <dbReference type="ChEBI" id="CHEBI:15378"/>
        <dbReference type="ChEBI" id="CHEBI:30616"/>
        <dbReference type="ChEBI" id="CHEBI:43474"/>
        <dbReference type="ChEBI" id="CHEBI:57945"/>
        <dbReference type="ChEBI" id="CHEBI:64074"/>
        <dbReference type="ChEBI" id="CHEBI:456216"/>
        <dbReference type="EC" id="4.2.1.93"/>
    </reaction>
</comment>
<proteinExistence type="inferred from homology"/>
<feature type="binding site" evidence="6">
    <location>
        <begin position="213"/>
        <end position="217"/>
    </location>
    <ligand>
        <name>ATP</name>
        <dbReference type="ChEBI" id="CHEBI:30616"/>
    </ligand>
</feature>
<organism evidence="8 9">
    <name type="scientific">Acrasis kona</name>
    <dbReference type="NCBI Taxonomy" id="1008807"/>
    <lineage>
        <taxon>Eukaryota</taxon>
        <taxon>Discoba</taxon>
        <taxon>Heterolobosea</taxon>
        <taxon>Tetramitia</taxon>
        <taxon>Eutetramitia</taxon>
        <taxon>Acrasidae</taxon>
        <taxon>Acrasis</taxon>
    </lineage>
</organism>
<keyword evidence="2 6" id="KW-0067">ATP-binding</keyword>
<keyword evidence="9" id="KW-1185">Reference proteome</keyword>
<feature type="domain" description="YjeF C-terminal" evidence="7">
    <location>
        <begin position="11"/>
        <end position="303"/>
    </location>
</feature>
<evidence type="ECO:0000256" key="4">
    <source>
        <dbReference type="ARBA" id="ARBA00023027"/>
    </source>
</evidence>
<dbReference type="InterPro" id="IPR000631">
    <property type="entry name" value="CARKD"/>
</dbReference>
<comment type="catalytic activity">
    <reaction evidence="6">
        <text>(6S)-NADPHX + ATP = ADP + phosphate + NADPH + H(+)</text>
        <dbReference type="Rhea" id="RHEA:32231"/>
        <dbReference type="ChEBI" id="CHEBI:15378"/>
        <dbReference type="ChEBI" id="CHEBI:30616"/>
        <dbReference type="ChEBI" id="CHEBI:43474"/>
        <dbReference type="ChEBI" id="CHEBI:57783"/>
        <dbReference type="ChEBI" id="CHEBI:64076"/>
        <dbReference type="ChEBI" id="CHEBI:456216"/>
        <dbReference type="EC" id="4.2.1.93"/>
    </reaction>
</comment>
<comment type="caution">
    <text evidence="8">The sequence shown here is derived from an EMBL/GenBank/DDBJ whole genome shotgun (WGS) entry which is preliminary data.</text>
</comment>
<dbReference type="GO" id="GO:0052855">
    <property type="term" value="F:ADP-dependent NAD(P)H-hydrate dehydratase activity"/>
    <property type="evidence" value="ECO:0007669"/>
    <property type="project" value="TreeGrafter"/>
</dbReference>
<keyword evidence="6" id="KW-0597">Phosphoprotein</keyword>
<dbReference type="InterPro" id="IPR029056">
    <property type="entry name" value="Ribokinase-like"/>
</dbReference>
<evidence type="ECO:0000256" key="1">
    <source>
        <dbReference type="ARBA" id="ARBA00022741"/>
    </source>
</evidence>
<gene>
    <name evidence="8" type="ORF">AKO1_009384</name>
</gene>